<dbReference type="STRING" id="1210086.GCA_001613105_04346"/>
<evidence type="ECO:0000313" key="3">
    <source>
        <dbReference type="Proteomes" id="UP000254869"/>
    </source>
</evidence>
<protein>
    <submittedName>
        <fullName evidence="2">MspA protein</fullName>
    </submittedName>
</protein>
<proteinExistence type="predicted"/>
<accession>A0A370I9F9</accession>
<organism evidence="2 3">
    <name type="scientific">Nocardia pseudobrasiliensis</name>
    <dbReference type="NCBI Taxonomy" id="45979"/>
    <lineage>
        <taxon>Bacteria</taxon>
        <taxon>Bacillati</taxon>
        <taxon>Actinomycetota</taxon>
        <taxon>Actinomycetes</taxon>
        <taxon>Mycobacteriales</taxon>
        <taxon>Nocardiaceae</taxon>
        <taxon>Nocardia</taxon>
    </lineage>
</organism>
<evidence type="ECO:0000313" key="2">
    <source>
        <dbReference type="EMBL" id="RDI67365.1"/>
    </source>
</evidence>
<reference evidence="2 3" key="1">
    <citation type="submission" date="2018-07" db="EMBL/GenBank/DDBJ databases">
        <title>Genomic Encyclopedia of Type Strains, Phase IV (KMG-IV): sequencing the most valuable type-strain genomes for metagenomic binning, comparative biology and taxonomic classification.</title>
        <authorList>
            <person name="Goeker M."/>
        </authorList>
    </citation>
    <scope>NUCLEOTIDE SEQUENCE [LARGE SCALE GENOMIC DNA]</scope>
    <source>
        <strain evidence="2 3">DSM 44290</strain>
    </source>
</reference>
<comment type="caution">
    <text evidence="2">The sequence shown here is derived from an EMBL/GenBank/DDBJ whole genome shotgun (WGS) entry which is preliminary data.</text>
</comment>
<dbReference type="Gene3D" id="2.60.40.1650">
    <property type="entry name" value="Porin MspA (Ig-like beta-sandwich domain)"/>
    <property type="match status" value="1"/>
</dbReference>
<keyword evidence="1" id="KW-0732">Signal</keyword>
<sequence length="237" mass="23891">MNIRVSPWRGIGRAGYLVAAVGAVGVAVVAGATPAAAGFVDPASLGVRIDHQERADTLDGYSVMVTEGNTRVRSVPPLESSPLGREAFLDGIAVGQVDGPAGATVRGAVLDVGFEIGYPVALTGVEVDIATPSLSVTNTVTAGVGAGGPNVSVSGGVNVTVIPSDAVKVNLRPGGSVERSVAKVALSNPGAYLDLSGTRVAVSGAIGQVQLRIYVRMSMSTDGGRITRVVYSDPVQL</sequence>
<dbReference type="Proteomes" id="UP000254869">
    <property type="component" value="Unassembled WGS sequence"/>
</dbReference>
<dbReference type="RefSeq" id="WP_068000467.1">
    <property type="nucleotide sequence ID" value="NZ_QQBC01000003.1"/>
</dbReference>
<dbReference type="Pfam" id="PF09203">
    <property type="entry name" value="MspA"/>
    <property type="match status" value="1"/>
</dbReference>
<dbReference type="InterPro" id="IPR036435">
    <property type="entry name" value="Leukocidin/porin_MspA_sf"/>
</dbReference>
<gene>
    <name evidence="2" type="ORF">DFR76_103436</name>
</gene>
<keyword evidence="3" id="KW-1185">Reference proteome</keyword>
<dbReference type="AlphaFoldDB" id="A0A370I9F9"/>
<dbReference type="Gene3D" id="2.10.300.10">
    <property type="entry name" value="Porin MspA ribbon domain"/>
    <property type="match status" value="1"/>
</dbReference>
<name>A0A370I9F9_9NOCA</name>
<dbReference type="SUPFAM" id="SSF56959">
    <property type="entry name" value="Leukocidin-like"/>
    <property type="match status" value="1"/>
</dbReference>
<dbReference type="EMBL" id="QQBC01000003">
    <property type="protein sequence ID" value="RDI67365.1"/>
    <property type="molecule type" value="Genomic_DNA"/>
</dbReference>
<evidence type="ECO:0000256" key="1">
    <source>
        <dbReference type="ARBA" id="ARBA00022729"/>
    </source>
</evidence>
<dbReference type="InterPro" id="IPR015286">
    <property type="entry name" value="Porin_fam_mycobact-type"/>
</dbReference>